<comment type="caution">
    <text evidence="2">The sequence shown here is derived from an EMBL/GenBank/DDBJ whole genome shotgun (WGS) entry which is preliminary data.</text>
</comment>
<dbReference type="EMBL" id="LXQA010071077">
    <property type="protein sequence ID" value="MCI09009.1"/>
    <property type="molecule type" value="Genomic_DNA"/>
</dbReference>
<dbReference type="AlphaFoldDB" id="A0A392PBY8"/>
<evidence type="ECO:0000313" key="2">
    <source>
        <dbReference type="EMBL" id="MCI09009.1"/>
    </source>
</evidence>
<feature type="region of interest" description="Disordered" evidence="1">
    <location>
        <begin position="84"/>
        <end position="153"/>
    </location>
</feature>
<accession>A0A392PBY8</accession>
<evidence type="ECO:0000313" key="3">
    <source>
        <dbReference type="Proteomes" id="UP000265520"/>
    </source>
</evidence>
<evidence type="ECO:0000256" key="1">
    <source>
        <dbReference type="SAM" id="MobiDB-lite"/>
    </source>
</evidence>
<proteinExistence type="predicted"/>
<dbReference type="Proteomes" id="UP000265520">
    <property type="component" value="Unassembled WGS sequence"/>
</dbReference>
<name>A0A392PBY8_9FABA</name>
<reference evidence="2 3" key="1">
    <citation type="journal article" date="2018" name="Front. Plant Sci.">
        <title>Red Clover (Trifolium pratense) and Zigzag Clover (T. medium) - A Picture of Genomic Similarities and Differences.</title>
        <authorList>
            <person name="Dluhosova J."/>
            <person name="Istvanek J."/>
            <person name="Nedelnik J."/>
            <person name="Repkova J."/>
        </authorList>
    </citation>
    <scope>NUCLEOTIDE SEQUENCE [LARGE SCALE GENOMIC DNA]</scope>
    <source>
        <strain evidence="3">cv. 10/8</strain>
        <tissue evidence="2">Leaf</tissue>
    </source>
</reference>
<keyword evidence="3" id="KW-1185">Reference proteome</keyword>
<organism evidence="2 3">
    <name type="scientific">Trifolium medium</name>
    <dbReference type="NCBI Taxonomy" id="97028"/>
    <lineage>
        <taxon>Eukaryota</taxon>
        <taxon>Viridiplantae</taxon>
        <taxon>Streptophyta</taxon>
        <taxon>Embryophyta</taxon>
        <taxon>Tracheophyta</taxon>
        <taxon>Spermatophyta</taxon>
        <taxon>Magnoliopsida</taxon>
        <taxon>eudicotyledons</taxon>
        <taxon>Gunneridae</taxon>
        <taxon>Pentapetalae</taxon>
        <taxon>rosids</taxon>
        <taxon>fabids</taxon>
        <taxon>Fabales</taxon>
        <taxon>Fabaceae</taxon>
        <taxon>Papilionoideae</taxon>
        <taxon>50 kb inversion clade</taxon>
        <taxon>NPAAA clade</taxon>
        <taxon>Hologalegina</taxon>
        <taxon>IRL clade</taxon>
        <taxon>Trifolieae</taxon>
        <taxon>Trifolium</taxon>
    </lineage>
</organism>
<sequence>MRETGLIMSSSFSRQFATRMLFKVEVTDANLYRNWRGYTVKNLSDDEDIINRFTMLHGIHLGSDGDDANYNHFVCHLGDDTALDAPEGGDSSNNEEVVLSDTVKTPTSKPYQKKPSIVDGVGAYATKGPPPSIGELPTANSTQSSPIKHAGKRSANIDGCEVATAKETKMVCVKIEDPK</sequence>
<protein>
    <submittedName>
        <fullName evidence="2">Replication factor A protein</fullName>
    </submittedName>
</protein>